<dbReference type="RefSeq" id="XP_046040803.1">
    <property type="nucleotide sequence ID" value="XM_046191012.1"/>
</dbReference>
<gene>
    <name evidence="2" type="ORF">BKA55DRAFT_547348</name>
</gene>
<protein>
    <submittedName>
        <fullName evidence="2">Uncharacterized protein</fullName>
    </submittedName>
</protein>
<accession>A0A9P9FUF0</accession>
<dbReference type="GeneID" id="70220966"/>
<evidence type="ECO:0000313" key="3">
    <source>
        <dbReference type="Proteomes" id="UP000720189"/>
    </source>
</evidence>
<evidence type="ECO:0000256" key="1">
    <source>
        <dbReference type="SAM" id="MobiDB-lite"/>
    </source>
</evidence>
<dbReference type="AlphaFoldDB" id="A0A9P9FUF0"/>
<comment type="caution">
    <text evidence="2">The sequence shown here is derived from an EMBL/GenBank/DDBJ whole genome shotgun (WGS) entry which is preliminary data.</text>
</comment>
<dbReference type="OrthoDB" id="5001841at2759"/>
<feature type="region of interest" description="Disordered" evidence="1">
    <location>
        <begin position="107"/>
        <end position="139"/>
    </location>
</feature>
<organism evidence="2 3">
    <name type="scientific">Fusarium redolens</name>
    <dbReference type="NCBI Taxonomy" id="48865"/>
    <lineage>
        <taxon>Eukaryota</taxon>
        <taxon>Fungi</taxon>
        <taxon>Dikarya</taxon>
        <taxon>Ascomycota</taxon>
        <taxon>Pezizomycotina</taxon>
        <taxon>Sordariomycetes</taxon>
        <taxon>Hypocreomycetidae</taxon>
        <taxon>Hypocreales</taxon>
        <taxon>Nectriaceae</taxon>
        <taxon>Fusarium</taxon>
        <taxon>Fusarium redolens species complex</taxon>
    </lineage>
</organism>
<evidence type="ECO:0000313" key="2">
    <source>
        <dbReference type="EMBL" id="KAH7203149.1"/>
    </source>
</evidence>
<dbReference type="Proteomes" id="UP000720189">
    <property type="component" value="Unassembled WGS sequence"/>
</dbReference>
<keyword evidence="3" id="KW-1185">Reference proteome</keyword>
<dbReference type="EMBL" id="JAGMUX010000043">
    <property type="protein sequence ID" value="KAH7203149.1"/>
    <property type="molecule type" value="Genomic_DNA"/>
</dbReference>
<feature type="compositionally biased region" description="Polar residues" evidence="1">
    <location>
        <begin position="108"/>
        <end position="130"/>
    </location>
</feature>
<proteinExistence type="predicted"/>
<sequence>MPEEFHGNSNILASLPHDMLNQLQQWLEFCRRLDDDNTHLKRQILELQARKDRLVAYENTCGEMVATQNQLIVSLSARMATSERPPKLIPDPVKDSEIPIISLDEITPESNIPPTTNDANSLTHHLQSSLEDTERESGPRLDYPVVVHTNLGVDRDTGT</sequence>
<name>A0A9P9FUF0_FUSRE</name>
<reference evidence="2" key="1">
    <citation type="journal article" date="2021" name="Nat. Commun.">
        <title>Genetic determinants of endophytism in the Arabidopsis root mycobiome.</title>
        <authorList>
            <person name="Mesny F."/>
            <person name="Miyauchi S."/>
            <person name="Thiergart T."/>
            <person name="Pickel B."/>
            <person name="Atanasova L."/>
            <person name="Karlsson M."/>
            <person name="Huettel B."/>
            <person name="Barry K.W."/>
            <person name="Haridas S."/>
            <person name="Chen C."/>
            <person name="Bauer D."/>
            <person name="Andreopoulos W."/>
            <person name="Pangilinan J."/>
            <person name="LaButti K."/>
            <person name="Riley R."/>
            <person name="Lipzen A."/>
            <person name="Clum A."/>
            <person name="Drula E."/>
            <person name="Henrissat B."/>
            <person name="Kohler A."/>
            <person name="Grigoriev I.V."/>
            <person name="Martin F.M."/>
            <person name="Hacquard S."/>
        </authorList>
    </citation>
    <scope>NUCLEOTIDE SEQUENCE</scope>
    <source>
        <strain evidence="2">MPI-CAGE-AT-0023</strain>
    </source>
</reference>